<gene>
    <name evidence="1" type="ORF">QO001_005600</name>
</gene>
<reference evidence="1" key="1">
    <citation type="submission" date="2023-07" db="EMBL/GenBank/DDBJ databases">
        <title>Genomic Encyclopedia of Type Strains, Phase IV (KMG-IV): sequencing the most valuable type-strain genomes for metagenomic binning, comparative biology and taxonomic classification.</title>
        <authorList>
            <person name="Goeker M."/>
        </authorList>
    </citation>
    <scope>NUCLEOTIDE SEQUENCE</scope>
    <source>
        <strain evidence="1">DSM 19569</strain>
    </source>
</reference>
<comment type="caution">
    <text evidence="1">The sequence shown here is derived from an EMBL/GenBank/DDBJ whole genome shotgun (WGS) entry which is preliminary data.</text>
</comment>
<organism evidence="1 2">
    <name type="scientific">Methylobacterium brachiatum</name>
    <dbReference type="NCBI Taxonomy" id="269660"/>
    <lineage>
        <taxon>Bacteria</taxon>
        <taxon>Pseudomonadati</taxon>
        <taxon>Pseudomonadota</taxon>
        <taxon>Alphaproteobacteria</taxon>
        <taxon>Hyphomicrobiales</taxon>
        <taxon>Methylobacteriaceae</taxon>
        <taxon>Methylobacterium</taxon>
    </lineage>
</organism>
<dbReference type="AlphaFoldDB" id="A0AAJ1U291"/>
<proteinExistence type="predicted"/>
<dbReference type="RefSeq" id="WP_230368314.1">
    <property type="nucleotide sequence ID" value="NZ_JAJALK010000025.1"/>
</dbReference>
<dbReference type="EMBL" id="JAUSWL010000016">
    <property type="protein sequence ID" value="MDQ0546648.1"/>
    <property type="molecule type" value="Genomic_DNA"/>
</dbReference>
<evidence type="ECO:0000313" key="1">
    <source>
        <dbReference type="EMBL" id="MDQ0546648.1"/>
    </source>
</evidence>
<evidence type="ECO:0000313" key="2">
    <source>
        <dbReference type="Proteomes" id="UP001223420"/>
    </source>
</evidence>
<sequence>MMKRILRENRGTIDQIKHAITGGGALARIIEAPSPEVTRTYGTRRAAPEKSVAPYIRLSPNGRVVVADFESGRQLHHVGDLRGPRQAPRFVLATKENGYFAPLDTAISERLAALDGTVVAEGDAEDRLKREIAARLGIEG</sequence>
<dbReference type="Proteomes" id="UP001223420">
    <property type="component" value="Unassembled WGS sequence"/>
</dbReference>
<protein>
    <submittedName>
        <fullName evidence="1">Uncharacterized protein</fullName>
    </submittedName>
</protein>
<name>A0AAJ1U291_9HYPH</name>
<accession>A0AAJ1U291</accession>